<dbReference type="PANTHER" id="PTHR32479:SF17">
    <property type="entry name" value="GLYCOLATE OXIDASE IRON-SULFUR SUBUNIT"/>
    <property type="match status" value="1"/>
</dbReference>
<dbReference type="PIRSF" id="PIRSF000139">
    <property type="entry name" value="Glc_ox_4Fe-4S"/>
    <property type="match status" value="1"/>
</dbReference>
<evidence type="ECO:0000256" key="5">
    <source>
        <dbReference type="ARBA" id="ARBA00023014"/>
    </source>
</evidence>
<dbReference type="InterPro" id="IPR009051">
    <property type="entry name" value="Helical_ferredxn"/>
</dbReference>
<dbReference type="InterPro" id="IPR012257">
    <property type="entry name" value="Glc_ox_4Fe-4S"/>
</dbReference>
<dbReference type="PROSITE" id="PS51379">
    <property type="entry name" value="4FE4S_FER_2"/>
    <property type="match status" value="2"/>
</dbReference>
<dbReference type="InterPro" id="IPR017900">
    <property type="entry name" value="4Fe4S_Fe_S_CS"/>
</dbReference>
<keyword evidence="1" id="KW-0004">4Fe-4S</keyword>
<evidence type="ECO:0000313" key="7">
    <source>
        <dbReference type="EMBL" id="CAI8021055.1"/>
    </source>
</evidence>
<evidence type="ECO:0000256" key="2">
    <source>
        <dbReference type="ARBA" id="ARBA00022723"/>
    </source>
</evidence>
<sequence length="416" mass="45461">MYRCVHCGLCLSACPTYVETGLEAESPRGRIALMKAVHEGRTGISDRLVSHWDMCLQCRACEAVCPSGVPYGRIMERTRAQVAEHGQQSAELNRLSRLFLRAALPHNRRLRLAGHLMRAYQRSGLQKLVRKSGLLRWLPGGLGDLETQMPVMGARFFGDSNKTYRAESERRMTVGLLSGCVMPLMQGEAMRAAVRVLQRNGCDVVVPPAQGCCGALNLHAGDLELGRRMARRNIDAFLQANVDVIITASAGCGSAMKEYGDLLQDDPHHVAAANEFAAKTQDITEFLAALPLDPPQAEYPSHVTMQDPCHLAHAQRITAAPRQVLQCIPGLTLTEMPESALCCGSAGFYSLIQREMSGRLQRRKVNNALATEANIIASANPGCISQLEQGLRNVGSDVRVLHVVQVLDAAYLAEQR</sequence>
<feature type="domain" description="4Fe-4S ferredoxin-type" evidence="6">
    <location>
        <begin position="46"/>
        <end position="77"/>
    </location>
</feature>
<dbReference type="Gene3D" id="1.10.1060.10">
    <property type="entry name" value="Alpha-helical ferredoxin"/>
    <property type="match status" value="1"/>
</dbReference>
<proteinExistence type="predicted"/>
<evidence type="ECO:0000259" key="6">
    <source>
        <dbReference type="PROSITE" id="PS51379"/>
    </source>
</evidence>
<dbReference type="EMBL" id="CASHTH010001863">
    <property type="protein sequence ID" value="CAI8021055.1"/>
    <property type="molecule type" value="Genomic_DNA"/>
</dbReference>
<keyword evidence="2" id="KW-0479">Metal-binding</keyword>
<keyword evidence="3" id="KW-0677">Repeat</keyword>
<protein>
    <submittedName>
        <fullName evidence="7">Probable glycolate oxidase iron-sulfur subunit</fullName>
    </submittedName>
</protein>
<evidence type="ECO:0000256" key="3">
    <source>
        <dbReference type="ARBA" id="ARBA00022737"/>
    </source>
</evidence>
<evidence type="ECO:0000256" key="1">
    <source>
        <dbReference type="ARBA" id="ARBA00022485"/>
    </source>
</evidence>
<dbReference type="SUPFAM" id="SSF46548">
    <property type="entry name" value="alpha-helical ferredoxin"/>
    <property type="match status" value="1"/>
</dbReference>
<dbReference type="GO" id="GO:0046872">
    <property type="term" value="F:metal ion binding"/>
    <property type="evidence" value="ECO:0007669"/>
    <property type="project" value="UniProtKB-KW"/>
</dbReference>
<keyword evidence="8" id="KW-1185">Reference proteome</keyword>
<evidence type="ECO:0000256" key="4">
    <source>
        <dbReference type="ARBA" id="ARBA00023004"/>
    </source>
</evidence>
<dbReference type="Proteomes" id="UP001174909">
    <property type="component" value="Unassembled WGS sequence"/>
</dbReference>
<dbReference type="AlphaFoldDB" id="A0AA35WNM6"/>
<dbReference type="PANTHER" id="PTHR32479">
    <property type="entry name" value="GLYCOLATE OXIDASE IRON-SULFUR SUBUNIT"/>
    <property type="match status" value="1"/>
</dbReference>
<comment type="caution">
    <text evidence="7">The sequence shown here is derived from an EMBL/GenBank/DDBJ whole genome shotgun (WGS) entry which is preliminary data.</text>
</comment>
<reference evidence="7" key="1">
    <citation type="submission" date="2023-03" db="EMBL/GenBank/DDBJ databases">
        <authorList>
            <person name="Steffen K."/>
            <person name="Cardenas P."/>
        </authorList>
    </citation>
    <scope>NUCLEOTIDE SEQUENCE</scope>
</reference>
<accession>A0AA35WNM6</accession>
<keyword evidence="4" id="KW-0408">Iron</keyword>
<keyword evidence="5" id="KW-0411">Iron-sulfur</keyword>
<dbReference type="GO" id="GO:0051539">
    <property type="term" value="F:4 iron, 4 sulfur cluster binding"/>
    <property type="evidence" value="ECO:0007669"/>
    <property type="project" value="UniProtKB-KW"/>
</dbReference>
<evidence type="ECO:0000313" key="8">
    <source>
        <dbReference type="Proteomes" id="UP001174909"/>
    </source>
</evidence>
<feature type="domain" description="4Fe-4S ferredoxin-type" evidence="6">
    <location>
        <begin position="1"/>
        <end position="25"/>
    </location>
</feature>
<dbReference type="InterPro" id="IPR017896">
    <property type="entry name" value="4Fe4S_Fe-S-bd"/>
</dbReference>
<dbReference type="Pfam" id="PF13183">
    <property type="entry name" value="Fer4_8"/>
    <property type="match status" value="1"/>
</dbReference>
<dbReference type="GO" id="GO:0016491">
    <property type="term" value="F:oxidoreductase activity"/>
    <property type="evidence" value="ECO:0007669"/>
    <property type="project" value="UniProtKB-ARBA"/>
</dbReference>
<gene>
    <name evidence="7" type="ORF">GBAR_LOCUS12529</name>
</gene>
<organism evidence="7 8">
    <name type="scientific">Geodia barretti</name>
    <name type="common">Barrett's horny sponge</name>
    <dbReference type="NCBI Taxonomy" id="519541"/>
    <lineage>
        <taxon>Eukaryota</taxon>
        <taxon>Metazoa</taxon>
        <taxon>Porifera</taxon>
        <taxon>Demospongiae</taxon>
        <taxon>Heteroscleromorpha</taxon>
        <taxon>Tetractinellida</taxon>
        <taxon>Astrophorina</taxon>
        <taxon>Geodiidae</taxon>
        <taxon>Geodia</taxon>
    </lineage>
</organism>
<dbReference type="Pfam" id="PF02754">
    <property type="entry name" value="CCG"/>
    <property type="match status" value="2"/>
</dbReference>
<dbReference type="InterPro" id="IPR004017">
    <property type="entry name" value="Cys_rich_dom"/>
</dbReference>
<dbReference type="PROSITE" id="PS00198">
    <property type="entry name" value="4FE4S_FER_1"/>
    <property type="match status" value="2"/>
</dbReference>
<name>A0AA35WNM6_GEOBA</name>